<gene>
    <name evidence="3" type="ORF">TeGR_g12321</name>
</gene>
<feature type="chain" id="PRO_5046972597" evidence="2">
    <location>
        <begin position="18"/>
        <end position="465"/>
    </location>
</feature>
<dbReference type="Proteomes" id="UP001165060">
    <property type="component" value="Unassembled WGS sequence"/>
</dbReference>
<feature type="compositionally biased region" description="Basic and acidic residues" evidence="1">
    <location>
        <begin position="102"/>
        <end position="115"/>
    </location>
</feature>
<evidence type="ECO:0000313" key="4">
    <source>
        <dbReference type="Proteomes" id="UP001165060"/>
    </source>
</evidence>
<keyword evidence="4" id="KW-1185">Reference proteome</keyword>
<proteinExistence type="predicted"/>
<protein>
    <submittedName>
        <fullName evidence="3">Uncharacterized protein</fullName>
    </submittedName>
</protein>
<dbReference type="InterPro" id="IPR023393">
    <property type="entry name" value="START-like_dom_sf"/>
</dbReference>
<accession>A0ABQ6NA35</accession>
<reference evidence="3 4" key="1">
    <citation type="journal article" date="2023" name="Commun. Biol.">
        <title>Genome analysis of Parmales, the sister group of diatoms, reveals the evolutionary specialization of diatoms from phago-mixotrophs to photoautotrophs.</title>
        <authorList>
            <person name="Ban H."/>
            <person name="Sato S."/>
            <person name="Yoshikawa S."/>
            <person name="Yamada K."/>
            <person name="Nakamura Y."/>
            <person name="Ichinomiya M."/>
            <person name="Sato N."/>
            <person name="Blanc-Mathieu R."/>
            <person name="Endo H."/>
            <person name="Kuwata A."/>
            <person name="Ogata H."/>
        </authorList>
    </citation>
    <scope>NUCLEOTIDE SEQUENCE [LARGE SCALE GENOMIC DNA]</scope>
</reference>
<dbReference type="Gene3D" id="3.30.530.20">
    <property type="match status" value="1"/>
</dbReference>
<dbReference type="SUPFAM" id="SSF55961">
    <property type="entry name" value="Bet v1-like"/>
    <property type="match status" value="1"/>
</dbReference>
<name>A0ABQ6NA35_9STRA</name>
<feature type="signal peptide" evidence="2">
    <location>
        <begin position="1"/>
        <end position="17"/>
    </location>
</feature>
<keyword evidence="2" id="KW-0732">Signal</keyword>
<organism evidence="3 4">
    <name type="scientific">Tetraparma gracilis</name>
    <dbReference type="NCBI Taxonomy" id="2962635"/>
    <lineage>
        <taxon>Eukaryota</taxon>
        <taxon>Sar</taxon>
        <taxon>Stramenopiles</taxon>
        <taxon>Ochrophyta</taxon>
        <taxon>Bolidophyceae</taxon>
        <taxon>Parmales</taxon>
        <taxon>Triparmaceae</taxon>
        <taxon>Tetraparma</taxon>
    </lineage>
</organism>
<evidence type="ECO:0000256" key="1">
    <source>
        <dbReference type="SAM" id="MobiDB-lite"/>
    </source>
</evidence>
<dbReference type="EMBL" id="BRYB01006912">
    <property type="protein sequence ID" value="GMI50398.1"/>
    <property type="molecule type" value="Genomic_DNA"/>
</dbReference>
<comment type="caution">
    <text evidence="3">The sequence shown here is derived from an EMBL/GenBank/DDBJ whole genome shotgun (WGS) entry which is preliminary data.</text>
</comment>
<feature type="region of interest" description="Disordered" evidence="1">
    <location>
        <begin position="91"/>
        <end position="116"/>
    </location>
</feature>
<evidence type="ECO:0000256" key="2">
    <source>
        <dbReference type="SAM" id="SignalP"/>
    </source>
</evidence>
<evidence type="ECO:0000313" key="3">
    <source>
        <dbReference type="EMBL" id="GMI50398.1"/>
    </source>
</evidence>
<sequence length="465" mass="51005">WSVCAVHFALLPFSISADWPPLFFSVLAFCTSFTSLNPAMNLYFDPALRNAARSYFGGREKQRRIGSLATRASTNSGSSAGYLATRASTNSSGASQAMSRVSHFDEGGEEARRAADAGSRASLKNILFGRHAEAADEDEERALELGKEFAEEIEQDMEPIEQDNQLVKLRGGKRGLKVTATVRASAEDVAAFLHDFESVYYNEAADKDKMVRDRYTIEDSGRRSHVTYSRLCMPRGRGRDRVVCSKNTTSAKSPTGVIMYVSFPTTHADAPEKDGHVRASCISVYRIKPMIMSGIGRKQVLRTTVELYTALDFKMGDADIASDKLSRSLTVRAASEVQRAFLELLALEDLQAEDGTALGAMLMSDVLKKSKRPLEAKMDTFVDRTAALREAQVTYSWLKVLLVEVLKNKLHRPSNTLTPLAEFGQEEGKKVGGALALLQLKKASPSTALEAWIAGNPALGELKQK</sequence>
<feature type="non-terminal residue" evidence="3">
    <location>
        <position position="1"/>
    </location>
</feature>